<protein>
    <submittedName>
        <fullName evidence="7">TonB family protein</fullName>
    </submittedName>
</protein>
<accession>A0ABT5CA40</accession>
<evidence type="ECO:0000256" key="5">
    <source>
        <dbReference type="SAM" id="MobiDB-lite"/>
    </source>
</evidence>
<keyword evidence="8" id="KW-1185">Reference proteome</keyword>
<evidence type="ECO:0000256" key="3">
    <source>
        <dbReference type="ARBA" id="ARBA00022989"/>
    </source>
</evidence>
<feature type="region of interest" description="Disordered" evidence="5">
    <location>
        <begin position="313"/>
        <end position="352"/>
    </location>
</feature>
<keyword evidence="2" id="KW-0812">Transmembrane</keyword>
<comment type="subcellular location">
    <subcellularLocation>
        <location evidence="1">Membrane</location>
        <topology evidence="1">Single-pass membrane protein</topology>
    </subcellularLocation>
</comment>
<feature type="region of interest" description="Disordered" evidence="5">
    <location>
        <begin position="163"/>
        <end position="217"/>
    </location>
</feature>
<feature type="region of interest" description="Disordered" evidence="5">
    <location>
        <begin position="86"/>
        <end position="107"/>
    </location>
</feature>
<gene>
    <name evidence="7" type="ORF">POL72_30015</name>
</gene>
<feature type="region of interest" description="Disordered" evidence="5">
    <location>
        <begin position="135"/>
        <end position="154"/>
    </location>
</feature>
<evidence type="ECO:0000313" key="7">
    <source>
        <dbReference type="EMBL" id="MDC0682011.1"/>
    </source>
</evidence>
<dbReference type="InterPro" id="IPR037682">
    <property type="entry name" value="TonB_C"/>
</dbReference>
<evidence type="ECO:0000256" key="2">
    <source>
        <dbReference type="ARBA" id="ARBA00022692"/>
    </source>
</evidence>
<feature type="domain" description="TonB C-terminal" evidence="6">
    <location>
        <begin position="361"/>
        <end position="455"/>
    </location>
</feature>
<evidence type="ECO:0000259" key="6">
    <source>
        <dbReference type="PROSITE" id="PS52015"/>
    </source>
</evidence>
<evidence type="ECO:0000256" key="1">
    <source>
        <dbReference type="ARBA" id="ARBA00004167"/>
    </source>
</evidence>
<dbReference type="SUPFAM" id="SSF74653">
    <property type="entry name" value="TolA/TonB C-terminal domain"/>
    <property type="match status" value="1"/>
</dbReference>
<dbReference type="PROSITE" id="PS52015">
    <property type="entry name" value="TONB_CTD"/>
    <property type="match status" value="1"/>
</dbReference>
<feature type="compositionally biased region" description="Gly residues" evidence="5">
    <location>
        <begin position="313"/>
        <end position="332"/>
    </location>
</feature>
<evidence type="ECO:0000256" key="4">
    <source>
        <dbReference type="ARBA" id="ARBA00023136"/>
    </source>
</evidence>
<evidence type="ECO:0000313" key="8">
    <source>
        <dbReference type="Proteomes" id="UP001217485"/>
    </source>
</evidence>
<comment type="caution">
    <text evidence="7">The sequence shown here is derived from an EMBL/GenBank/DDBJ whole genome shotgun (WGS) entry which is preliminary data.</text>
</comment>
<proteinExistence type="predicted"/>
<feature type="compositionally biased region" description="Basic and acidic residues" evidence="5">
    <location>
        <begin position="171"/>
        <end position="183"/>
    </location>
</feature>
<dbReference type="RefSeq" id="WP_272099527.1">
    <property type="nucleotide sequence ID" value="NZ_JAQNDK010000003.1"/>
</dbReference>
<dbReference type="Gene3D" id="3.30.1150.10">
    <property type="match status" value="1"/>
</dbReference>
<reference evidence="7 8" key="1">
    <citation type="submission" date="2023-01" db="EMBL/GenBank/DDBJ databases">
        <title>Minimal conservation of predation-associated metabolite biosynthetic gene clusters underscores biosynthetic potential of Myxococcota including descriptions for ten novel species: Archangium lansinium sp. nov., Myxococcus landrumus sp. nov., Nannocystis bai.</title>
        <authorList>
            <person name="Ahearne A."/>
            <person name="Stevens C."/>
            <person name="Dowd S."/>
        </authorList>
    </citation>
    <scope>NUCLEOTIDE SEQUENCE [LARGE SCALE GENOMIC DNA]</scope>
    <source>
        <strain evidence="7 8">WIWO2</strain>
    </source>
</reference>
<sequence length="462" mass="47639">MAQRSRDGRRIASAWALSVAAHAGLVGAGALAVAGSFSAREVARARTVGSPAAVSTPIEIELPVVSDGTLDRAAATAPELAVLLSRGGGEAAPRPDTGTSGRGGTDAAELPALNLADRDDAIFLSPEIRSRLDRSQIQRIRSSPQRASREDWRASREPMELTFLAGGRVGRRPERRTSADRDPSLGARDGGAPQRRGGVLGAAAQPAGIDGASDEPAARDATLSLGAGPRAVGGAVEGGARASAGLGVRDARPGEDHRESAAVPLARPMVAVGTPSVPADAVGHPNDTVDSEQEVATAIQSLVHASSAGGVRGFGPGGQEGPGATGAGGVAGRGARSSALGSGRGRLLDNDPLDRRRSHYMRQVMAKLHPLWADAFPKWAAGEGLQGTVIVTFVIRADGTVGSASVTRPSGIPEFDENCRRAVLRGSPYPPVPPELGESFRWSMPFDAKNPAVLPKHRERER</sequence>
<dbReference type="EMBL" id="JAQNDK010000003">
    <property type="protein sequence ID" value="MDC0682011.1"/>
    <property type="molecule type" value="Genomic_DNA"/>
</dbReference>
<dbReference type="Pfam" id="PF03544">
    <property type="entry name" value="TonB_C"/>
    <property type="match status" value="1"/>
</dbReference>
<feature type="compositionally biased region" description="Polar residues" evidence="5">
    <location>
        <begin position="137"/>
        <end position="146"/>
    </location>
</feature>
<keyword evidence="3" id="KW-1133">Transmembrane helix</keyword>
<keyword evidence="4" id="KW-0472">Membrane</keyword>
<name>A0ABT5CA40_9BACT</name>
<organism evidence="7 8">
    <name type="scientific">Sorangium atrum</name>
    <dbReference type="NCBI Taxonomy" id="2995308"/>
    <lineage>
        <taxon>Bacteria</taxon>
        <taxon>Pseudomonadati</taxon>
        <taxon>Myxococcota</taxon>
        <taxon>Polyangia</taxon>
        <taxon>Polyangiales</taxon>
        <taxon>Polyangiaceae</taxon>
        <taxon>Sorangium</taxon>
    </lineage>
</organism>
<dbReference type="Proteomes" id="UP001217485">
    <property type="component" value="Unassembled WGS sequence"/>
</dbReference>
<dbReference type="NCBIfam" id="TIGR01352">
    <property type="entry name" value="tonB_Cterm"/>
    <property type="match status" value="1"/>
</dbReference>
<dbReference type="InterPro" id="IPR006260">
    <property type="entry name" value="TonB/TolA_C"/>
</dbReference>